<comment type="caution">
    <text evidence="1">The sequence shown here is derived from an EMBL/GenBank/DDBJ whole genome shotgun (WGS) entry which is preliminary data.</text>
</comment>
<name>A0ABN3GI30_9ACTN</name>
<keyword evidence="2" id="KW-1185">Reference proteome</keyword>
<dbReference type="EMBL" id="BAAASX010000029">
    <property type="protein sequence ID" value="GAA2351952.1"/>
    <property type="molecule type" value="Genomic_DNA"/>
</dbReference>
<organism evidence="1 2">
    <name type="scientific">Glycomyces rutgersensis</name>
    <dbReference type="NCBI Taxonomy" id="58115"/>
    <lineage>
        <taxon>Bacteria</taxon>
        <taxon>Bacillati</taxon>
        <taxon>Actinomycetota</taxon>
        <taxon>Actinomycetes</taxon>
        <taxon>Glycomycetales</taxon>
        <taxon>Glycomycetaceae</taxon>
        <taxon>Glycomyces</taxon>
    </lineage>
</organism>
<proteinExistence type="predicted"/>
<sequence length="197" mass="21737">MSRLSWTRLAVNDTVTVARHEGRTLITDRYSLWDVNALSDLMKRVPDTDFGHYTMKGRKFTTDKDGFSRKDAAGLAALFDGLAAEFDSAPEATLTGWSVDGYRIVVTRDGRALRIKGRVAETIDGRMALRAVDAERKPIGVFLPTTGGPGETIWRFVGAVQPLINDRYYAPVLEVIASLAVDEMQRLEESRAAAQSA</sequence>
<protein>
    <submittedName>
        <fullName evidence="1">Uncharacterized protein</fullName>
    </submittedName>
</protein>
<gene>
    <name evidence="1" type="ORF">GCM10010403_52110</name>
</gene>
<dbReference type="RefSeq" id="WP_310283748.1">
    <property type="nucleotide sequence ID" value="NZ_BAAASX010000029.1"/>
</dbReference>
<evidence type="ECO:0000313" key="2">
    <source>
        <dbReference type="Proteomes" id="UP001501584"/>
    </source>
</evidence>
<evidence type="ECO:0000313" key="1">
    <source>
        <dbReference type="EMBL" id="GAA2351952.1"/>
    </source>
</evidence>
<accession>A0ABN3GI30</accession>
<dbReference type="Proteomes" id="UP001501584">
    <property type="component" value="Unassembled WGS sequence"/>
</dbReference>
<reference evidence="1 2" key="1">
    <citation type="journal article" date="2019" name="Int. J. Syst. Evol. Microbiol.">
        <title>The Global Catalogue of Microorganisms (GCM) 10K type strain sequencing project: providing services to taxonomists for standard genome sequencing and annotation.</title>
        <authorList>
            <consortium name="The Broad Institute Genomics Platform"/>
            <consortium name="The Broad Institute Genome Sequencing Center for Infectious Disease"/>
            <person name="Wu L."/>
            <person name="Ma J."/>
        </authorList>
    </citation>
    <scope>NUCLEOTIDE SEQUENCE [LARGE SCALE GENOMIC DNA]</scope>
    <source>
        <strain evidence="1 2">JCM 6238</strain>
    </source>
</reference>